<dbReference type="InterPro" id="IPR028098">
    <property type="entry name" value="Glyco_trans_4-like_N"/>
</dbReference>
<dbReference type="InterPro" id="IPR001296">
    <property type="entry name" value="Glyco_trans_1"/>
</dbReference>
<evidence type="ECO:0000259" key="3">
    <source>
        <dbReference type="Pfam" id="PF13439"/>
    </source>
</evidence>
<organism evidence="4 5">
    <name type="scientific">Parvicella tangerina</name>
    <dbReference type="NCBI Taxonomy" id="2829795"/>
    <lineage>
        <taxon>Bacteria</taxon>
        <taxon>Pseudomonadati</taxon>
        <taxon>Bacteroidota</taxon>
        <taxon>Flavobacteriia</taxon>
        <taxon>Flavobacteriales</taxon>
        <taxon>Parvicellaceae</taxon>
        <taxon>Parvicella</taxon>
    </lineage>
</organism>
<reference evidence="4" key="1">
    <citation type="submission" date="2021-04" db="EMBL/GenBank/DDBJ databases">
        <authorList>
            <person name="Rodrigo-Torres L."/>
            <person name="Arahal R. D."/>
            <person name="Lucena T."/>
        </authorList>
    </citation>
    <scope>NUCLEOTIDE SEQUENCE</scope>
    <source>
        <strain evidence="4">AS29M-1</strain>
    </source>
</reference>
<dbReference type="SUPFAM" id="SSF53756">
    <property type="entry name" value="UDP-Glycosyltransferase/glycogen phosphorylase"/>
    <property type="match status" value="1"/>
</dbReference>
<dbReference type="Pfam" id="PF00534">
    <property type="entry name" value="Glycos_transf_1"/>
    <property type="match status" value="1"/>
</dbReference>
<feature type="domain" description="Glycosyltransferase subfamily 4-like N-terminal" evidence="3">
    <location>
        <begin position="37"/>
        <end position="165"/>
    </location>
</feature>
<dbReference type="RefSeq" id="WP_258540796.1">
    <property type="nucleotide sequence ID" value="NZ_OU015584.1"/>
</dbReference>
<evidence type="ECO:0000256" key="1">
    <source>
        <dbReference type="ARBA" id="ARBA00022679"/>
    </source>
</evidence>
<evidence type="ECO:0000313" key="4">
    <source>
        <dbReference type="EMBL" id="CAG5078068.1"/>
    </source>
</evidence>
<dbReference type="PANTHER" id="PTHR46401">
    <property type="entry name" value="GLYCOSYLTRANSFERASE WBBK-RELATED"/>
    <property type="match status" value="1"/>
</dbReference>
<dbReference type="AlphaFoldDB" id="A0A916JKB3"/>
<dbReference type="EMBL" id="OU015584">
    <property type="protein sequence ID" value="CAG5078068.1"/>
    <property type="molecule type" value="Genomic_DNA"/>
</dbReference>
<evidence type="ECO:0008006" key="6">
    <source>
        <dbReference type="Google" id="ProtNLM"/>
    </source>
</evidence>
<proteinExistence type="predicted"/>
<evidence type="ECO:0000313" key="5">
    <source>
        <dbReference type="Proteomes" id="UP000683507"/>
    </source>
</evidence>
<keyword evidence="5" id="KW-1185">Reference proteome</keyword>
<feature type="domain" description="Glycosyl transferase family 1" evidence="2">
    <location>
        <begin position="187"/>
        <end position="334"/>
    </location>
</feature>
<accession>A0A916JKB3</accession>
<dbReference type="Pfam" id="PF13439">
    <property type="entry name" value="Glyco_transf_4"/>
    <property type="match status" value="1"/>
</dbReference>
<dbReference type="GO" id="GO:0016757">
    <property type="term" value="F:glycosyltransferase activity"/>
    <property type="evidence" value="ECO:0007669"/>
    <property type="project" value="InterPro"/>
</dbReference>
<keyword evidence="1" id="KW-0808">Transferase</keyword>
<dbReference type="KEGG" id="ptan:CRYO30217_00564"/>
<evidence type="ECO:0000259" key="2">
    <source>
        <dbReference type="Pfam" id="PF00534"/>
    </source>
</evidence>
<dbReference type="Gene3D" id="3.40.50.2000">
    <property type="entry name" value="Glycogen Phosphorylase B"/>
    <property type="match status" value="2"/>
</dbReference>
<dbReference type="Proteomes" id="UP000683507">
    <property type="component" value="Chromosome"/>
</dbReference>
<sequence>MSTLKNKVVCHVTSVHPWDDIRIFKKEAISVAKHAKKVYLVATNAPDDCINNVHVVSVDFPKNYSRLIRIIFLKKKVIKKALELNADIYHLHDPELLSGVGTFRKKGKEVIYDSHEDVPKTILSKKWIKPGFLRKWIASVYNSYEKRIGRKCSGIISVLPEITNQFDNKNTETIYNYPFSSEPIVKKENDLFSIIYVGGLTRIRGIKEVCAAMNQLSPEYQLTLVGKWESEEFRNECLSLVTNREKIQETGFVSHEKCQELIQESNLGIATLYKEPNYLNSLPIKAFEYATHEVPVLMSNIPYWETEFGSFAAFVDPKNSTDIANQIIAIKNDYHRYLANVKLYRQNELSNKNWDIEEKKLISFYENILNK</sequence>
<protein>
    <recommendedName>
        <fullName evidence="6">Glycosyltransferase</fullName>
    </recommendedName>
</protein>
<dbReference type="PANTHER" id="PTHR46401:SF2">
    <property type="entry name" value="GLYCOSYLTRANSFERASE WBBK-RELATED"/>
    <property type="match status" value="1"/>
</dbReference>
<gene>
    <name evidence="4" type="ORF">CRYO30217_00564</name>
</gene>
<name>A0A916JKB3_9FLAO</name>